<evidence type="ECO:0000313" key="2">
    <source>
        <dbReference type="Proteomes" id="UP001152795"/>
    </source>
</evidence>
<gene>
    <name evidence="1" type="ORF">PACLA_8A025798</name>
</gene>
<evidence type="ECO:0000313" key="1">
    <source>
        <dbReference type="EMBL" id="CAB4031271.1"/>
    </source>
</evidence>
<sequence>DAPDWAFRPVSILPSLSYLFNKIISGDTPDWGAFRPISILPSPELSLQKKLYQEISQTAEHSEQSRYSSV</sequence>
<keyword evidence="2" id="KW-1185">Reference proteome</keyword>
<name>A0A7D9JJV9_PARCT</name>
<accession>A0A7D9JJV9</accession>
<feature type="non-terminal residue" evidence="1">
    <location>
        <position position="1"/>
    </location>
</feature>
<comment type="caution">
    <text evidence="1">The sequence shown here is derived from an EMBL/GenBank/DDBJ whole genome shotgun (WGS) entry which is preliminary data.</text>
</comment>
<dbReference type="AlphaFoldDB" id="A0A7D9JJV9"/>
<proteinExistence type="predicted"/>
<dbReference type="Proteomes" id="UP001152795">
    <property type="component" value="Unassembled WGS sequence"/>
</dbReference>
<protein>
    <submittedName>
        <fullName evidence="1">Uncharacterized protein</fullName>
    </submittedName>
</protein>
<organism evidence="1 2">
    <name type="scientific">Paramuricea clavata</name>
    <name type="common">Red gorgonian</name>
    <name type="synonym">Violescent sea-whip</name>
    <dbReference type="NCBI Taxonomy" id="317549"/>
    <lineage>
        <taxon>Eukaryota</taxon>
        <taxon>Metazoa</taxon>
        <taxon>Cnidaria</taxon>
        <taxon>Anthozoa</taxon>
        <taxon>Octocorallia</taxon>
        <taxon>Malacalcyonacea</taxon>
        <taxon>Plexauridae</taxon>
        <taxon>Paramuricea</taxon>
    </lineage>
</organism>
<reference evidence="1" key="1">
    <citation type="submission" date="2020-04" db="EMBL/GenBank/DDBJ databases">
        <authorList>
            <person name="Alioto T."/>
            <person name="Alioto T."/>
            <person name="Gomez Garrido J."/>
        </authorList>
    </citation>
    <scope>NUCLEOTIDE SEQUENCE</scope>
    <source>
        <strain evidence="1">A484AB</strain>
    </source>
</reference>
<dbReference type="EMBL" id="CACRXK020017488">
    <property type="protein sequence ID" value="CAB4031271.1"/>
    <property type="molecule type" value="Genomic_DNA"/>
</dbReference>